<keyword evidence="3" id="KW-1185">Reference proteome</keyword>
<evidence type="ECO:0000313" key="2">
    <source>
        <dbReference type="EMBL" id="PXX11101.1"/>
    </source>
</evidence>
<evidence type="ECO:0000256" key="1">
    <source>
        <dbReference type="SAM" id="MobiDB-lite"/>
    </source>
</evidence>
<dbReference type="RefSeq" id="WP_110315185.1">
    <property type="nucleotide sequence ID" value="NZ_QJJU01000003.1"/>
</dbReference>
<gene>
    <name evidence="2" type="ORF">C8E89_103188</name>
</gene>
<name>A0A318HL20_9MYCO</name>
<feature type="region of interest" description="Disordered" evidence="1">
    <location>
        <begin position="341"/>
        <end position="371"/>
    </location>
</feature>
<organism evidence="2 3">
    <name type="scientific">Mycolicibacterium moriokaense</name>
    <dbReference type="NCBI Taxonomy" id="39691"/>
    <lineage>
        <taxon>Bacteria</taxon>
        <taxon>Bacillati</taxon>
        <taxon>Actinomycetota</taxon>
        <taxon>Actinomycetes</taxon>
        <taxon>Mycobacteriales</taxon>
        <taxon>Mycobacteriaceae</taxon>
        <taxon>Mycolicibacterium</taxon>
    </lineage>
</organism>
<dbReference type="AlphaFoldDB" id="A0A318HL20"/>
<dbReference type="EMBL" id="QJJU01000003">
    <property type="protein sequence ID" value="PXX11101.1"/>
    <property type="molecule type" value="Genomic_DNA"/>
</dbReference>
<dbReference type="OrthoDB" id="4678191at2"/>
<evidence type="ECO:0008006" key="4">
    <source>
        <dbReference type="Google" id="ProtNLM"/>
    </source>
</evidence>
<reference evidence="2 3" key="2">
    <citation type="submission" date="2018-06" db="EMBL/GenBank/DDBJ databases">
        <title>Sequencing of bacterial isolates from soil warming experiment in Harvard Forest, Massachusetts, USA.</title>
        <authorList>
            <person name="Deangelis K.PhD."/>
        </authorList>
    </citation>
    <scope>NUCLEOTIDE SEQUENCE [LARGE SCALE GENOMIC DNA]</scope>
    <source>
        <strain evidence="2 3">GAS496</strain>
    </source>
</reference>
<protein>
    <recommendedName>
        <fullName evidence="4">PD-(D/E)XK endonuclease-like domain-containing protein</fullName>
    </recommendedName>
</protein>
<dbReference type="Proteomes" id="UP000247781">
    <property type="component" value="Unassembled WGS sequence"/>
</dbReference>
<sequence length="371" mass="41088">MAARRTLAAFALTAGIVYFRIDPEQRASFKRCRRQWDFASRRRLEPVDAAGPALPAALKDALAVYYYPGTWDWQHDLKQSLVRKAVERSLNDAGAGALVEAATALLDGYDAWASTIDDFAPVKIDHDVAGLLTDPAETERGLLTPNGSGIVYTCRVDLLAVDAADDYWVVRHQTVDDWQERDALVRDEEAIAACWAWEQDYVGMEIVGTIHNEVRIDGPLDLPSTADPRHRKPVAQHEASGGGRSIPQHQRVSARPSRVDVASRVDQHIAGPIRRTRIRRTRQEIADMGRQLAAEALDMVFEPTIYPSPAAHCSVCEFAAPCLALFEGADPEPILEARFRQRPVSAQPKPRLGQATWGFGRGAAPPKWDDQ</sequence>
<comment type="caution">
    <text evidence="2">The sequence shown here is derived from an EMBL/GenBank/DDBJ whole genome shotgun (WGS) entry which is preliminary data.</text>
</comment>
<evidence type="ECO:0000313" key="3">
    <source>
        <dbReference type="Proteomes" id="UP000247781"/>
    </source>
</evidence>
<accession>A0A318HL20</accession>
<reference evidence="3" key="1">
    <citation type="submission" date="2018-05" db="EMBL/GenBank/DDBJ databases">
        <authorList>
            <person name="Deangelis K."/>
            <person name="Huntemann M."/>
            <person name="Clum A."/>
            <person name="Pillay M."/>
            <person name="Palaniappan K."/>
            <person name="Varghese N."/>
            <person name="Mikhailova N."/>
            <person name="Stamatis D."/>
            <person name="Reddy T."/>
            <person name="Daum C."/>
            <person name="Shapiro N."/>
            <person name="Ivanova N."/>
            <person name="Kyrpides N."/>
            <person name="Woyke T."/>
        </authorList>
    </citation>
    <scope>NUCLEOTIDE SEQUENCE [LARGE SCALE GENOMIC DNA]</scope>
    <source>
        <strain evidence="3">GAS496</strain>
    </source>
</reference>
<proteinExistence type="predicted"/>
<feature type="region of interest" description="Disordered" evidence="1">
    <location>
        <begin position="219"/>
        <end position="261"/>
    </location>
</feature>